<accession>A0AAV3RH76</accession>
<dbReference type="EMBL" id="BAABME010009446">
    <property type="protein sequence ID" value="GAA0175179.1"/>
    <property type="molecule type" value="Genomic_DNA"/>
</dbReference>
<dbReference type="PROSITE" id="PS50158">
    <property type="entry name" value="ZF_CCHC"/>
    <property type="match status" value="1"/>
</dbReference>
<gene>
    <name evidence="3" type="ORF">LIER_28409</name>
</gene>
<dbReference type="Pfam" id="PF00098">
    <property type="entry name" value="zf-CCHC"/>
    <property type="match status" value="1"/>
</dbReference>
<keyword evidence="1" id="KW-0862">Zinc</keyword>
<keyword evidence="4" id="KW-1185">Reference proteome</keyword>
<dbReference type="GO" id="GO:0003676">
    <property type="term" value="F:nucleic acid binding"/>
    <property type="evidence" value="ECO:0007669"/>
    <property type="project" value="InterPro"/>
</dbReference>
<keyword evidence="1" id="KW-0479">Metal-binding</keyword>
<proteinExistence type="predicted"/>
<dbReference type="InterPro" id="IPR036875">
    <property type="entry name" value="Znf_CCHC_sf"/>
</dbReference>
<name>A0AAV3RH76_LITER</name>
<evidence type="ECO:0000313" key="4">
    <source>
        <dbReference type="Proteomes" id="UP001454036"/>
    </source>
</evidence>
<dbReference type="Gene3D" id="4.10.60.10">
    <property type="entry name" value="Zinc finger, CCHC-type"/>
    <property type="match status" value="1"/>
</dbReference>
<dbReference type="SMART" id="SM00343">
    <property type="entry name" value="ZnF_C2HC"/>
    <property type="match status" value="1"/>
</dbReference>
<dbReference type="PANTHER" id="PTHR35317:SF23">
    <property type="entry name" value="OS04G0629600 PROTEIN"/>
    <property type="match status" value="1"/>
</dbReference>
<dbReference type="PANTHER" id="PTHR35317">
    <property type="entry name" value="OS04G0629600 PROTEIN"/>
    <property type="match status" value="1"/>
</dbReference>
<dbReference type="GO" id="GO:0008270">
    <property type="term" value="F:zinc ion binding"/>
    <property type="evidence" value="ECO:0007669"/>
    <property type="project" value="UniProtKB-KW"/>
</dbReference>
<evidence type="ECO:0000313" key="3">
    <source>
        <dbReference type="EMBL" id="GAA0175179.1"/>
    </source>
</evidence>
<comment type="caution">
    <text evidence="3">The sequence shown here is derived from an EMBL/GenBank/DDBJ whole genome shotgun (WGS) entry which is preliminary data.</text>
</comment>
<organism evidence="3 4">
    <name type="scientific">Lithospermum erythrorhizon</name>
    <name type="common">Purple gromwell</name>
    <name type="synonym">Lithospermum officinale var. erythrorhizon</name>
    <dbReference type="NCBI Taxonomy" id="34254"/>
    <lineage>
        <taxon>Eukaryota</taxon>
        <taxon>Viridiplantae</taxon>
        <taxon>Streptophyta</taxon>
        <taxon>Embryophyta</taxon>
        <taxon>Tracheophyta</taxon>
        <taxon>Spermatophyta</taxon>
        <taxon>Magnoliopsida</taxon>
        <taxon>eudicotyledons</taxon>
        <taxon>Gunneridae</taxon>
        <taxon>Pentapetalae</taxon>
        <taxon>asterids</taxon>
        <taxon>lamiids</taxon>
        <taxon>Boraginales</taxon>
        <taxon>Boraginaceae</taxon>
        <taxon>Boraginoideae</taxon>
        <taxon>Lithospermeae</taxon>
        <taxon>Lithospermum</taxon>
    </lineage>
</organism>
<evidence type="ECO:0000256" key="1">
    <source>
        <dbReference type="PROSITE-ProRule" id="PRU00047"/>
    </source>
</evidence>
<evidence type="ECO:0000259" key="2">
    <source>
        <dbReference type="PROSITE" id="PS50158"/>
    </source>
</evidence>
<protein>
    <recommendedName>
        <fullName evidence="2">CCHC-type domain-containing protein</fullName>
    </recommendedName>
</protein>
<feature type="domain" description="CCHC-type" evidence="2">
    <location>
        <begin position="105"/>
        <end position="120"/>
    </location>
</feature>
<keyword evidence="1" id="KW-0863">Zinc-finger</keyword>
<dbReference type="InterPro" id="IPR001878">
    <property type="entry name" value="Znf_CCHC"/>
</dbReference>
<dbReference type="Proteomes" id="UP001454036">
    <property type="component" value="Unassembled WGS sequence"/>
</dbReference>
<dbReference type="Pfam" id="PF22936">
    <property type="entry name" value="Pol_BBD"/>
    <property type="match status" value="1"/>
</dbReference>
<sequence>MEIGEEMSDSKIVTKILRTLTEQFTYVVVSIEESQNVEEMTVDDLQGSLVMHENKFNRGSREENDQVLQVEDRFNVITSRGRGNYRGRGRGRGRQTPFDKASIECYKCHKLGHFQNECPRWEREAHYASVDEEDDLLLMVEVGDNASRQNVWYIGSVKLGNNDKLEITGKGNMRIKIGNANDTISDVYCVPELKNNLLSVGQF</sequence>
<reference evidence="3 4" key="1">
    <citation type="submission" date="2024-01" db="EMBL/GenBank/DDBJ databases">
        <title>The complete chloroplast genome sequence of Lithospermum erythrorhizon: insights into the phylogenetic relationship among Boraginaceae species and the maternal lineages of purple gromwells.</title>
        <authorList>
            <person name="Okada T."/>
            <person name="Watanabe K."/>
        </authorList>
    </citation>
    <scope>NUCLEOTIDE SEQUENCE [LARGE SCALE GENOMIC DNA]</scope>
</reference>
<dbReference type="SUPFAM" id="SSF57756">
    <property type="entry name" value="Retrovirus zinc finger-like domains"/>
    <property type="match status" value="1"/>
</dbReference>
<dbReference type="AlphaFoldDB" id="A0AAV3RH76"/>
<dbReference type="InterPro" id="IPR054722">
    <property type="entry name" value="PolX-like_BBD"/>
</dbReference>
<dbReference type="Pfam" id="PF14223">
    <property type="entry name" value="Retrotran_gag_2"/>
    <property type="match status" value="1"/>
</dbReference>